<dbReference type="RefSeq" id="WP_377366309.1">
    <property type="nucleotide sequence ID" value="NZ_JBHTMN010000007.1"/>
</dbReference>
<protein>
    <submittedName>
        <fullName evidence="3">Uncharacterized protein</fullName>
    </submittedName>
</protein>
<feature type="chain" id="PRO_5045064400" evidence="2">
    <location>
        <begin position="21"/>
        <end position="188"/>
    </location>
</feature>
<reference evidence="4" key="1">
    <citation type="journal article" date="2019" name="Int. J. Syst. Evol. Microbiol.">
        <title>The Global Catalogue of Microorganisms (GCM) 10K type strain sequencing project: providing services to taxonomists for standard genome sequencing and annotation.</title>
        <authorList>
            <consortium name="The Broad Institute Genomics Platform"/>
            <consortium name="The Broad Institute Genome Sequencing Center for Infectious Disease"/>
            <person name="Wu L."/>
            <person name="Ma J."/>
        </authorList>
    </citation>
    <scope>NUCLEOTIDE SEQUENCE [LARGE SCALE GENOMIC DNA]</scope>
    <source>
        <strain evidence="4">JCM 30774</strain>
    </source>
</reference>
<evidence type="ECO:0000313" key="4">
    <source>
        <dbReference type="Proteomes" id="UP001597059"/>
    </source>
</evidence>
<organism evidence="3 4">
    <name type="scientific">Rhodanobacter aciditrophus</name>
    <dbReference type="NCBI Taxonomy" id="1623218"/>
    <lineage>
        <taxon>Bacteria</taxon>
        <taxon>Pseudomonadati</taxon>
        <taxon>Pseudomonadota</taxon>
        <taxon>Gammaproteobacteria</taxon>
        <taxon>Lysobacterales</taxon>
        <taxon>Rhodanobacteraceae</taxon>
        <taxon>Rhodanobacter</taxon>
    </lineage>
</organism>
<evidence type="ECO:0000256" key="1">
    <source>
        <dbReference type="SAM" id="MobiDB-lite"/>
    </source>
</evidence>
<feature type="region of interest" description="Disordered" evidence="1">
    <location>
        <begin position="165"/>
        <end position="188"/>
    </location>
</feature>
<keyword evidence="2" id="KW-0732">Signal</keyword>
<keyword evidence="4" id="KW-1185">Reference proteome</keyword>
<evidence type="ECO:0000313" key="3">
    <source>
        <dbReference type="EMBL" id="MFD1383134.1"/>
    </source>
</evidence>
<dbReference type="EMBL" id="JBHTMN010000007">
    <property type="protein sequence ID" value="MFD1383134.1"/>
    <property type="molecule type" value="Genomic_DNA"/>
</dbReference>
<proteinExistence type="predicted"/>
<accession>A0ABW4B0V8</accession>
<gene>
    <name evidence="3" type="ORF">ACFQ45_07135</name>
</gene>
<sequence length="188" mass="20574">MMRQLVILLSLFVCLPNAKAVERPLFIPEGAFGVVQISDLIVGTLTLLKGIKGEGRYLTHNAQGDLCEVSPVRFLAGGFNGRTIGVEHGAEDIVIQVYSEEISERLMQAREVNSVDFPAERVHSSQAGWVVTAGLETMEAFILHPQPTWSSWWRYQETQLPCRPIHQPPVTGTTASALLGSSKGYSGP</sequence>
<name>A0ABW4B0V8_9GAMM</name>
<feature type="signal peptide" evidence="2">
    <location>
        <begin position="1"/>
        <end position="20"/>
    </location>
</feature>
<evidence type="ECO:0000256" key="2">
    <source>
        <dbReference type="SAM" id="SignalP"/>
    </source>
</evidence>
<comment type="caution">
    <text evidence="3">The sequence shown here is derived from an EMBL/GenBank/DDBJ whole genome shotgun (WGS) entry which is preliminary data.</text>
</comment>
<dbReference type="Proteomes" id="UP001597059">
    <property type="component" value="Unassembled WGS sequence"/>
</dbReference>